<evidence type="ECO:0000256" key="4">
    <source>
        <dbReference type="ARBA" id="ARBA00022490"/>
    </source>
</evidence>
<dbReference type="PANTHER" id="PTHR22419:SF2">
    <property type="entry name" value="COILED-COIL DOMAIN-CONTAINING PROTEIN 172"/>
    <property type="match status" value="1"/>
</dbReference>
<keyword evidence="7" id="KW-1185">Reference proteome</keyword>
<dbReference type="InterPro" id="IPR029618">
    <property type="entry name" value="CCDC172"/>
</dbReference>
<dbReference type="AlphaFoldDB" id="A0A6J2R400"/>
<evidence type="ECO:0000313" key="7">
    <source>
        <dbReference type="Proteomes" id="UP000504630"/>
    </source>
</evidence>
<keyword evidence="5 6" id="KW-0175">Coiled coil</keyword>
<evidence type="ECO:0000256" key="2">
    <source>
        <dbReference type="ARBA" id="ARBA00008975"/>
    </source>
</evidence>
<name>A0A6J2R400_COTGO</name>
<dbReference type="PANTHER" id="PTHR22419">
    <property type="entry name" value="COILED-COIL DOMAIN-CONTAINING PROTEIN 172"/>
    <property type="match status" value="1"/>
</dbReference>
<keyword evidence="4" id="KW-0963">Cytoplasm</keyword>
<evidence type="ECO:0000313" key="8">
    <source>
        <dbReference type="RefSeq" id="XP_029305039.1"/>
    </source>
</evidence>
<proteinExistence type="inferred from homology"/>
<evidence type="ECO:0000256" key="3">
    <source>
        <dbReference type="ARBA" id="ARBA00022327"/>
    </source>
</evidence>
<comment type="similarity">
    <text evidence="2">Belongs to the CCDC172 family.</text>
</comment>
<dbReference type="GO" id="GO:0005737">
    <property type="term" value="C:cytoplasm"/>
    <property type="evidence" value="ECO:0007669"/>
    <property type="project" value="UniProtKB-SubCell"/>
</dbReference>
<feature type="coiled-coil region" evidence="6">
    <location>
        <begin position="24"/>
        <end position="107"/>
    </location>
</feature>
<dbReference type="InParanoid" id="A0A6J2R400"/>
<protein>
    <recommendedName>
        <fullName evidence="3">Coiled-coil domain-containing protein 172</fullName>
    </recommendedName>
</protein>
<sequence>MSLDSLFQQVLLTEQHSTEQNQRIREVKVAIIRCNEKIKRATEKNEKTNEELDIKAQQLSAMRPQHDLMKKCEDQMLKQIEELLCQKSRLRERLAKIKWDSKEEEQNFLQDISRFNSDFSLRGNRDAMFESQTHSEILDREREVESLYKEMELMSRRNRHMSSMQEERRVLQLKMQGLDNIQKDLDQQCSEAAARTACLRAESLVVSQKPLSDTTCSRLRKELEKHKEGELELLREALSSEIHFLKSAYAVLTLGEEQRIPH</sequence>
<dbReference type="GeneID" id="115019693"/>
<evidence type="ECO:0000256" key="5">
    <source>
        <dbReference type="ARBA" id="ARBA00023054"/>
    </source>
</evidence>
<organism evidence="7 8">
    <name type="scientific">Cottoperca gobio</name>
    <name type="common">Frogmouth</name>
    <name type="synonym">Aphritis gobio</name>
    <dbReference type="NCBI Taxonomy" id="56716"/>
    <lineage>
        <taxon>Eukaryota</taxon>
        <taxon>Metazoa</taxon>
        <taxon>Chordata</taxon>
        <taxon>Craniata</taxon>
        <taxon>Vertebrata</taxon>
        <taxon>Euteleostomi</taxon>
        <taxon>Actinopterygii</taxon>
        <taxon>Neopterygii</taxon>
        <taxon>Teleostei</taxon>
        <taxon>Neoteleostei</taxon>
        <taxon>Acanthomorphata</taxon>
        <taxon>Eupercaria</taxon>
        <taxon>Perciformes</taxon>
        <taxon>Notothenioidei</taxon>
        <taxon>Bovichtidae</taxon>
        <taxon>Cottoperca</taxon>
    </lineage>
</organism>
<comment type="subcellular location">
    <subcellularLocation>
        <location evidence="1">Cytoplasm</location>
    </subcellularLocation>
</comment>
<accession>A0A6J2R400</accession>
<evidence type="ECO:0000256" key="6">
    <source>
        <dbReference type="SAM" id="Coils"/>
    </source>
</evidence>
<dbReference type="Proteomes" id="UP000504630">
    <property type="component" value="Chromosome 15"/>
</dbReference>
<evidence type="ECO:0000256" key="1">
    <source>
        <dbReference type="ARBA" id="ARBA00004496"/>
    </source>
</evidence>
<dbReference type="RefSeq" id="XP_029305039.1">
    <property type="nucleotide sequence ID" value="XM_029449179.1"/>
</dbReference>
<gene>
    <name evidence="8" type="primary">LOC115019693</name>
</gene>
<dbReference type="OrthoDB" id="10055570at2759"/>
<reference evidence="8" key="1">
    <citation type="submission" date="2025-08" db="UniProtKB">
        <authorList>
            <consortium name="RefSeq"/>
        </authorList>
    </citation>
    <scope>IDENTIFICATION</scope>
</reference>
<dbReference type="KEGG" id="cgob:115019693"/>